<dbReference type="EMBL" id="BNEK01000003">
    <property type="protein sequence ID" value="GHJ28638.1"/>
    <property type="molecule type" value="Genomic_DNA"/>
</dbReference>
<dbReference type="PANTHER" id="PTHR30055:SF223">
    <property type="entry name" value="HTH-TYPE TRANSCRIPTIONAL REGULATOR UIDR"/>
    <property type="match status" value="1"/>
</dbReference>
<accession>A0ABQ3TZ35</accession>
<protein>
    <recommendedName>
        <fullName evidence="3">HTH tetR-type domain-containing protein</fullName>
    </recommendedName>
</protein>
<dbReference type="InterPro" id="IPR050109">
    <property type="entry name" value="HTH-type_TetR-like_transc_reg"/>
</dbReference>
<dbReference type="SUPFAM" id="SSF48498">
    <property type="entry name" value="Tetracyclin repressor-like, C-terminal domain"/>
    <property type="match status" value="1"/>
</dbReference>
<dbReference type="Pfam" id="PF00440">
    <property type="entry name" value="TetR_N"/>
    <property type="match status" value="1"/>
</dbReference>
<evidence type="ECO:0000256" key="2">
    <source>
        <dbReference type="SAM" id="MobiDB-lite"/>
    </source>
</evidence>
<dbReference type="Gene3D" id="1.10.357.10">
    <property type="entry name" value="Tetracycline Repressor, domain 2"/>
    <property type="match status" value="1"/>
</dbReference>
<feature type="domain" description="HTH tetR-type" evidence="3">
    <location>
        <begin position="28"/>
        <end position="68"/>
    </location>
</feature>
<keyword evidence="1" id="KW-0238">DNA-binding</keyword>
<dbReference type="Proteomes" id="UP001054854">
    <property type="component" value="Unassembled WGS sequence"/>
</dbReference>
<evidence type="ECO:0000313" key="4">
    <source>
        <dbReference type="EMBL" id="GHJ28638.1"/>
    </source>
</evidence>
<reference evidence="4" key="1">
    <citation type="submission" date="2024-05" db="EMBL/GenBank/DDBJ databases">
        <title>Whole genome shotgun sequence of Streptomyces hygroscopicus NBRC 113678.</title>
        <authorList>
            <person name="Komaki H."/>
            <person name="Tamura T."/>
        </authorList>
    </citation>
    <scope>NUCLEOTIDE SEQUENCE</scope>
    <source>
        <strain evidence="4">N11-34</strain>
    </source>
</reference>
<comment type="caution">
    <text evidence="4">The sequence shown here is derived from an EMBL/GenBank/DDBJ whole genome shotgun (WGS) entry which is preliminary data.</text>
</comment>
<name>A0ABQ3TZ35_STRHY</name>
<sequence length="218" mass="24053">MGDEPSTTRRPGRPRADSSAVPAERDVLRRGLEAFATLGYDRASARELARRLGVGPTFINDRYGSKAAYWRAVVDAALGAQLGNMAPPAPGSDDADVVRQFVTEFYRVSIDEPYLTMLMADESARETERFDYLYERYIGPTLALVLPSIERLMASGGMTRVPPDIVFVPIIAPVSGLVREPLARRLGRPERMQHADRLARAEALAKLVVDGLLTTKHQ</sequence>
<feature type="region of interest" description="Disordered" evidence="2">
    <location>
        <begin position="1"/>
        <end position="22"/>
    </location>
</feature>
<dbReference type="InterPro" id="IPR009057">
    <property type="entry name" value="Homeodomain-like_sf"/>
</dbReference>
<gene>
    <name evidence="4" type="ORF">TPA0910_30710</name>
</gene>
<dbReference type="InterPro" id="IPR001647">
    <property type="entry name" value="HTH_TetR"/>
</dbReference>
<evidence type="ECO:0000256" key="1">
    <source>
        <dbReference type="ARBA" id="ARBA00023125"/>
    </source>
</evidence>
<organism evidence="4 5">
    <name type="scientific">Streptomyces hygroscopicus</name>
    <dbReference type="NCBI Taxonomy" id="1912"/>
    <lineage>
        <taxon>Bacteria</taxon>
        <taxon>Bacillati</taxon>
        <taxon>Actinomycetota</taxon>
        <taxon>Actinomycetes</taxon>
        <taxon>Kitasatosporales</taxon>
        <taxon>Streptomycetaceae</taxon>
        <taxon>Streptomyces</taxon>
        <taxon>Streptomyces violaceusniger group</taxon>
    </lineage>
</organism>
<dbReference type="InterPro" id="IPR036271">
    <property type="entry name" value="Tet_transcr_reg_TetR-rel_C_sf"/>
</dbReference>
<dbReference type="Gene3D" id="1.10.10.60">
    <property type="entry name" value="Homeodomain-like"/>
    <property type="match status" value="1"/>
</dbReference>
<keyword evidence="5" id="KW-1185">Reference proteome</keyword>
<proteinExistence type="predicted"/>
<dbReference type="PANTHER" id="PTHR30055">
    <property type="entry name" value="HTH-TYPE TRANSCRIPTIONAL REGULATOR RUTR"/>
    <property type="match status" value="1"/>
</dbReference>
<evidence type="ECO:0000259" key="3">
    <source>
        <dbReference type="Pfam" id="PF00440"/>
    </source>
</evidence>
<dbReference type="SUPFAM" id="SSF46689">
    <property type="entry name" value="Homeodomain-like"/>
    <property type="match status" value="1"/>
</dbReference>
<evidence type="ECO:0000313" key="5">
    <source>
        <dbReference type="Proteomes" id="UP001054854"/>
    </source>
</evidence>